<reference evidence="1 2" key="1">
    <citation type="submission" date="2017-06" db="EMBL/GenBank/DDBJ databases">
        <authorList>
            <person name="Kim H.J."/>
            <person name="Triplett B.A."/>
        </authorList>
    </citation>
    <scope>NUCLEOTIDE SEQUENCE [LARGE SCALE GENOMIC DNA]</scope>
    <source>
        <strain evidence="1 2">DSM 14713</strain>
    </source>
</reference>
<organism evidence="1 2">
    <name type="scientific">Melittangium boletus DSM 14713</name>
    <dbReference type="NCBI Taxonomy" id="1294270"/>
    <lineage>
        <taxon>Bacteria</taxon>
        <taxon>Pseudomonadati</taxon>
        <taxon>Myxococcota</taxon>
        <taxon>Myxococcia</taxon>
        <taxon>Myxococcales</taxon>
        <taxon>Cystobacterineae</taxon>
        <taxon>Archangiaceae</taxon>
        <taxon>Melittangium</taxon>
    </lineage>
</organism>
<dbReference type="AlphaFoldDB" id="A0A250IFC1"/>
<dbReference type="OrthoDB" id="9841260at2"/>
<dbReference type="PROSITE" id="PS51257">
    <property type="entry name" value="PROKAR_LIPOPROTEIN"/>
    <property type="match status" value="1"/>
</dbReference>
<sequence length="131" mass="13951">MRKFFLISSAAVSLFAVGCATPEKVCEAGVDQICERQFECQSAAVKADANFQAAYGTSEKDCKTKLYAVSKCSERKEDNDNCTGALAGKTFNLDAASDCSDARGKLSCADYLAAFSTDPSKQPEVCANVCK</sequence>
<protein>
    <recommendedName>
        <fullName evidence="3">Lipoprotein</fullName>
    </recommendedName>
</protein>
<dbReference type="EMBL" id="CP022163">
    <property type="protein sequence ID" value="ATB29920.1"/>
    <property type="molecule type" value="Genomic_DNA"/>
</dbReference>
<gene>
    <name evidence="1" type="ORF">MEBOL_003375</name>
</gene>
<evidence type="ECO:0008006" key="3">
    <source>
        <dbReference type="Google" id="ProtNLM"/>
    </source>
</evidence>
<evidence type="ECO:0000313" key="2">
    <source>
        <dbReference type="Proteomes" id="UP000217289"/>
    </source>
</evidence>
<dbReference type="RefSeq" id="WP_095978429.1">
    <property type="nucleotide sequence ID" value="NZ_CP022163.1"/>
</dbReference>
<proteinExistence type="predicted"/>
<dbReference type="Proteomes" id="UP000217289">
    <property type="component" value="Chromosome"/>
</dbReference>
<name>A0A250IFC1_9BACT</name>
<accession>A0A250IFC1</accession>
<evidence type="ECO:0000313" key="1">
    <source>
        <dbReference type="EMBL" id="ATB29920.1"/>
    </source>
</evidence>
<keyword evidence="2" id="KW-1185">Reference proteome</keyword>
<dbReference type="KEGG" id="mbd:MEBOL_003375"/>